<keyword evidence="4 8" id="KW-1003">Cell membrane</keyword>
<evidence type="ECO:0000256" key="3">
    <source>
        <dbReference type="ARBA" id="ARBA00022448"/>
    </source>
</evidence>
<evidence type="ECO:0000256" key="2">
    <source>
        <dbReference type="ARBA" id="ARBA00009142"/>
    </source>
</evidence>
<feature type="transmembrane region" description="Helical" evidence="8">
    <location>
        <begin position="231"/>
        <end position="248"/>
    </location>
</feature>
<evidence type="ECO:0000256" key="1">
    <source>
        <dbReference type="ARBA" id="ARBA00004651"/>
    </source>
</evidence>
<keyword evidence="6 8" id="KW-1133">Transmembrane helix</keyword>
<keyword evidence="5 8" id="KW-0812">Transmembrane</keyword>
<evidence type="ECO:0000256" key="4">
    <source>
        <dbReference type="ARBA" id="ARBA00022475"/>
    </source>
</evidence>
<dbReference type="OrthoDB" id="554695at2"/>
<evidence type="ECO:0000256" key="6">
    <source>
        <dbReference type="ARBA" id="ARBA00022989"/>
    </source>
</evidence>
<dbReference type="AlphaFoldDB" id="A0A4Y3HX92"/>
<organism evidence="9 10">
    <name type="scientific">Vibrio inusitatus NBRC 102082</name>
    <dbReference type="NCBI Taxonomy" id="1219070"/>
    <lineage>
        <taxon>Bacteria</taxon>
        <taxon>Pseudomonadati</taxon>
        <taxon>Pseudomonadota</taxon>
        <taxon>Gammaproteobacteria</taxon>
        <taxon>Vibrionales</taxon>
        <taxon>Vibrionaceae</taxon>
        <taxon>Vibrio</taxon>
    </lineage>
</organism>
<dbReference type="InterPro" id="IPR052017">
    <property type="entry name" value="TSUP"/>
</dbReference>
<dbReference type="EMBL" id="BJLF01000011">
    <property type="protein sequence ID" value="GEA51638.1"/>
    <property type="molecule type" value="Genomic_DNA"/>
</dbReference>
<accession>A0A4Y3HX92</accession>
<dbReference type="RefSeq" id="WP_141346116.1">
    <property type="nucleotide sequence ID" value="NZ_BJLF01000011.1"/>
</dbReference>
<keyword evidence="7 8" id="KW-0472">Membrane</keyword>
<proteinExistence type="inferred from homology"/>
<feature type="transmembrane region" description="Helical" evidence="8">
    <location>
        <begin position="135"/>
        <end position="153"/>
    </location>
</feature>
<evidence type="ECO:0000313" key="10">
    <source>
        <dbReference type="Proteomes" id="UP000318717"/>
    </source>
</evidence>
<dbReference type="Pfam" id="PF01925">
    <property type="entry name" value="TauE"/>
    <property type="match status" value="1"/>
</dbReference>
<comment type="caution">
    <text evidence="9">The sequence shown here is derived from an EMBL/GenBank/DDBJ whole genome shotgun (WGS) entry which is preliminary data.</text>
</comment>
<evidence type="ECO:0000256" key="8">
    <source>
        <dbReference type="RuleBase" id="RU363041"/>
    </source>
</evidence>
<feature type="transmembrane region" description="Helical" evidence="8">
    <location>
        <begin position="159"/>
        <end position="177"/>
    </location>
</feature>
<evidence type="ECO:0000313" key="9">
    <source>
        <dbReference type="EMBL" id="GEA51638.1"/>
    </source>
</evidence>
<sequence length="252" mass="26623">MEISLEILLALFAVAAAAGFIDAMAGGGGLLTLPALLAAGLPPLEALATNKLQGSFSSFSASWYFVRNGIVDLRKMKLAIVCTIAGSALGATLAQYIAPEVLTNLIPLLLIAISIYFFLLPSSMPNHSQESNSEAMLSFFIGGGVGFYCGFFGPGTGSIFTFLFVSFGGLCLVNATARTKVLNFTANFIALVVFILAGLPIWKIGLTMAVGGFIGAQFGAKVVVKRGQRWIKPLVILMSILIALKLLWDAYL</sequence>
<feature type="transmembrane region" description="Helical" evidence="8">
    <location>
        <begin position="104"/>
        <end position="123"/>
    </location>
</feature>
<dbReference type="GO" id="GO:0005886">
    <property type="term" value="C:plasma membrane"/>
    <property type="evidence" value="ECO:0007669"/>
    <property type="project" value="UniProtKB-SubCell"/>
</dbReference>
<gene>
    <name evidence="9" type="ORF">VIN01S_24420</name>
</gene>
<keyword evidence="3" id="KW-0813">Transport</keyword>
<protein>
    <recommendedName>
        <fullName evidence="8">Probable membrane transporter protein</fullName>
    </recommendedName>
</protein>
<feature type="transmembrane region" description="Helical" evidence="8">
    <location>
        <begin position="48"/>
        <end position="66"/>
    </location>
</feature>
<reference evidence="9 10" key="1">
    <citation type="submission" date="2019-06" db="EMBL/GenBank/DDBJ databases">
        <title>Whole genome shotgun sequence of Vibrio inusitatus NBRC 102082.</title>
        <authorList>
            <person name="Hosoyama A."/>
            <person name="Uohara A."/>
            <person name="Ohji S."/>
            <person name="Ichikawa N."/>
        </authorList>
    </citation>
    <scope>NUCLEOTIDE SEQUENCE [LARGE SCALE GENOMIC DNA]</scope>
    <source>
        <strain evidence="9 10">NBRC 102082</strain>
    </source>
</reference>
<keyword evidence="10" id="KW-1185">Reference proteome</keyword>
<name>A0A4Y3HX92_9VIBR</name>
<feature type="transmembrane region" description="Helical" evidence="8">
    <location>
        <begin position="184"/>
        <end position="202"/>
    </location>
</feature>
<comment type="subcellular location">
    <subcellularLocation>
        <location evidence="1 8">Cell membrane</location>
        <topology evidence="1 8">Multi-pass membrane protein</topology>
    </subcellularLocation>
</comment>
<evidence type="ECO:0000256" key="7">
    <source>
        <dbReference type="ARBA" id="ARBA00023136"/>
    </source>
</evidence>
<dbReference type="InterPro" id="IPR002781">
    <property type="entry name" value="TM_pro_TauE-like"/>
</dbReference>
<comment type="similarity">
    <text evidence="2 8">Belongs to the 4-toluene sulfonate uptake permease (TSUP) (TC 2.A.102) family.</text>
</comment>
<dbReference type="PANTHER" id="PTHR30269">
    <property type="entry name" value="TRANSMEMBRANE PROTEIN YFCA"/>
    <property type="match status" value="1"/>
</dbReference>
<dbReference type="PANTHER" id="PTHR30269:SF0">
    <property type="entry name" value="MEMBRANE TRANSPORTER PROTEIN YFCA-RELATED"/>
    <property type="match status" value="1"/>
</dbReference>
<feature type="transmembrane region" description="Helical" evidence="8">
    <location>
        <begin position="78"/>
        <end position="98"/>
    </location>
</feature>
<evidence type="ECO:0000256" key="5">
    <source>
        <dbReference type="ARBA" id="ARBA00022692"/>
    </source>
</evidence>
<dbReference type="Proteomes" id="UP000318717">
    <property type="component" value="Unassembled WGS sequence"/>
</dbReference>